<evidence type="ECO:0008006" key="4">
    <source>
        <dbReference type="Google" id="ProtNLM"/>
    </source>
</evidence>
<feature type="region of interest" description="Disordered" evidence="1">
    <location>
        <begin position="1282"/>
        <end position="1314"/>
    </location>
</feature>
<feature type="compositionally biased region" description="Polar residues" evidence="1">
    <location>
        <begin position="1282"/>
        <end position="1292"/>
    </location>
</feature>
<evidence type="ECO:0000313" key="2">
    <source>
        <dbReference type="EMBL" id="ORC85184.1"/>
    </source>
</evidence>
<organism evidence="2 3">
    <name type="scientific">Trypanosoma theileri</name>
    <dbReference type="NCBI Taxonomy" id="67003"/>
    <lineage>
        <taxon>Eukaryota</taxon>
        <taxon>Discoba</taxon>
        <taxon>Euglenozoa</taxon>
        <taxon>Kinetoplastea</taxon>
        <taxon>Metakinetoplastina</taxon>
        <taxon>Trypanosomatida</taxon>
        <taxon>Trypanosomatidae</taxon>
        <taxon>Trypanosoma</taxon>
    </lineage>
</organism>
<dbReference type="OrthoDB" id="2162449at2759"/>
<sequence length="2516" mass="285242">MNTTLVLIKPHACRERFLDVARDHFDYYGIRVDDMLLLTGQQVRRGAYVERHYSSVAAVSACPSEDLTVYVSEETASLFFGAFGELWETVVEQRRVLTPEDAMTILGLTPEELSVRWWASKSRARLEHGFYVSYLQEEQMYLINGFYPALLDSFTAPESQTCILLLSWPEAKYSWKRFRLEVLGAADPREAESTSLRRLLYDNWETYGLDEQPSLMNNGLESSSGPLEALAQRFVWMHRRATEDDYGRALLREGISLEFLEKLVKNPILTYRGETRSVFELLENMQSSEVLHHAAIIFAMEKQKKINKSSIGYGESDTTSPSADWTIVLEDEDAEERRNRALVFVKPHANTPETRALVEERLMQVEGMQIVSHRHVMGKEIASRQVMDKHYGTIARYAVKVSPSSINVSVQNRAIFKEVFGISWKEALKCGRVWNAETALHVLGEISSDELYAMWGSCAKTVKLTAGAYVAHFCNEGVFVINGFYPYLRDTYSAEDARVTCYVLSWPEKCLTWRAFREELIGSTNPGNAVSNSLRGLIRDRWRDLGLQHPPTTTDNGVHASAGPFEAVLERHLWTCSPLTHDPLALRLQESGLTGALLYRWKSNPEVVLQNGRRTGCIFDLLENLQTSEMVDIMREAEEQALTMCTETPMNRGVVIIRPFALNDLVIEKVRQTLITGEIRVTRETSLFSNYVVEHYLKSSSFRAMEQLADAKMDELRDDVSPIIKSKFKELFHFAWDWCLIGGKLLGATEACEELGLTSTELLQLWEESEQKCVTKSCFIAELKSHNIYLINGFIPFVRECYGKPGNRIYLFEVEWKEKSWTWNDFCNVLIGNKSDPRTATEGSLQRIFADEWESFGLVRQPMSETTAALYVSEGPLEAAADREMWLGVDLSEDPFVQQLMLEGVPLSLLLPYVRDETLENEKRDDNDDDGKKKQYTINGFGENFTRTKLSQYQQSSEVVRRLKALTSRFIRDIKMNYAFIWVKPHACTTEVVEWIPQVLEEHRLEVISSGHVMMEEVIGKRLVDQQYYALYRNAMSRPIEEIPITTTQMVEFERTFGISWCTAVNLHMLINAGQGVERLGEVGMLDAWNNASRKVCLSPSLYVAYLEEEGLFLINGFYPYLRSRMYTGPRIYWFIVAWDGEIMTWEDFQGYVVGDSVPSAAATASLRHGLLTSWEALGLVRPPDGIDNGVHASPTPMAGLADRIAWLGTPVEEDVFGRLLLQGGVSAEYLHTLLRNPLVRHRDEPVDAVSEAFDKMCTENPLLLAQLIGLQSSGGMQLITSETQKESSPTLSPADEMLKDEKKNTNGSKELLTSVQKSNGHVTSFTSTVNKDNNTASVPASILSDKAVLPQSFRRNYAFLVVNPKCASAEKEELMTVYINDFLVRHKIRVEAGGSARAIAPALRHMAEELQSEVFKYAIKQTPSQYAIDSAAMCAFHKYFDDLWDPHTVRNAVDAAVEFNASALKLKEMWDSCTLHKRIAPSLYVGKLEGFNMYLVNGFALHSVEIFNTCTTVKRYFLLSWDNNDCDYARYLEDIIGDPYVENAKPGSLNHLLLEDWKAAGLQCPPDPFEGALFTSTSTLEAMHQRQMWLSLDMLHDTVGRFAIQQLHVSPYILRWALGNPRMVQRDGRFLFDTLRGKGSAEVLELLFEEEKRHLTTPPRNSAFVLVKSHALCRPFAMTIEMIFSRADVRIDEEGDLSGGVVRARGLVHHLYATASRYAVRDVSTIRLCKGEKDMVRRELGISWDQMVSSGVIVNAYRALEVLGGITPQHLYERWRLSKRVLTIRPDLVVAELVDSGIFVVNGYFPELKQSLESANALLHWYVVSWAEESMSWPTFLEQVVGDDNPQVALPDSIRGELFQRWREYGLTATPDLLRNGLHVSQGALQAMRERTKCLHYKLNEDYLGDVMLRHGVPERILRVWLDNPDVTSGGVEAGVFEHLRHCDTSRLLVLLTTLTEELRREEDSNKANAARIPAIGESLGTQFRVVASKVPIEQEQSQQDQQNRWKMTGEGNAAEVHEQRILPHSSDETLLYRNTAVIIIKPHASENVKIIGHLERILAENNIRVKQELRKQSCPRLVDKHLASPMYYAKHNYIQNCPEVTAEGRANFFNSFGEEWDSVLSSRRVLGAFDALSRFNMTASQLYVKWSLPQQQHVQLAYDMEVIKFHAEGVYVVNAITPLERERMISLGQEMRDVHCYVVSWDQRKCSWHQFLHKVIGDVDPAEAEKTSLRGVLYREWEEVGLPSRPNRIDNIVLASDGPLQAYVERELWCGSGDMIPDPLVRAVCYMDYDPAQLMEWKDNPLVRLTGRSTHDENVTGRMFSFTFELDTKEFVDLMSERDGFFVPIAPISEALTDEQEAGGDALKQIERRRSAGRITGRHSPLLIFDDENSRSGAGPTEWVQQALLNATEEDVARLWEHYGGTVDWEERAAGGSSGSVPTSGAAAAVGSDVVPPSGLHGSINGEAFRKDIESLDWFGLPIPQSTIRKLFEGMAWRGDGRATYEEFRLAMAVLQQL</sequence>
<evidence type="ECO:0000256" key="1">
    <source>
        <dbReference type="SAM" id="MobiDB-lite"/>
    </source>
</evidence>
<dbReference type="InterPro" id="IPR036850">
    <property type="entry name" value="NDK-like_dom_sf"/>
</dbReference>
<accession>A0A1X0NK93</accession>
<dbReference type="Gene3D" id="3.30.70.141">
    <property type="entry name" value="Nucleoside diphosphate kinase-like domain"/>
    <property type="match status" value="5"/>
</dbReference>
<dbReference type="RefSeq" id="XP_028879250.1">
    <property type="nucleotide sequence ID" value="XM_029029457.1"/>
</dbReference>
<protein>
    <recommendedName>
        <fullName evidence="4">Nucleoside-diphosphate kinase</fullName>
    </recommendedName>
</protein>
<gene>
    <name evidence="2" type="ORF">TM35_000371570</name>
</gene>
<reference evidence="2 3" key="1">
    <citation type="submission" date="2017-03" db="EMBL/GenBank/DDBJ databases">
        <title>An alternative strategy for trypanosome survival in the mammalian bloodstream revealed through genome and transcriptome analysis of the ubiquitous bovine parasite Trypanosoma (Megatrypanum) theileri.</title>
        <authorList>
            <person name="Kelly S."/>
            <person name="Ivens A."/>
            <person name="Mott A."/>
            <person name="O'Neill E."/>
            <person name="Emms D."/>
            <person name="Macleod O."/>
            <person name="Voorheis P."/>
            <person name="Matthews J."/>
            <person name="Matthews K."/>
            <person name="Carrington M."/>
        </authorList>
    </citation>
    <scope>NUCLEOTIDE SEQUENCE [LARGE SCALE GENOMIC DNA]</scope>
    <source>
        <strain evidence="2">Edinburgh</strain>
    </source>
</reference>
<name>A0A1X0NK93_9TRYP</name>
<comment type="caution">
    <text evidence="2">The sequence shown here is derived from an EMBL/GenBank/DDBJ whole genome shotgun (WGS) entry which is preliminary data.</text>
</comment>
<dbReference type="VEuPathDB" id="TriTrypDB:TM35_000371570"/>
<evidence type="ECO:0000313" key="3">
    <source>
        <dbReference type="Proteomes" id="UP000192257"/>
    </source>
</evidence>
<dbReference type="GeneID" id="39989237"/>
<proteinExistence type="predicted"/>
<dbReference type="EMBL" id="NBCO01000037">
    <property type="protein sequence ID" value="ORC85184.1"/>
    <property type="molecule type" value="Genomic_DNA"/>
</dbReference>
<dbReference type="Proteomes" id="UP000192257">
    <property type="component" value="Unassembled WGS sequence"/>
</dbReference>
<dbReference type="SUPFAM" id="SSF54919">
    <property type="entry name" value="Nucleoside diphosphate kinase, NDK"/>
    <property type="match status" value="7"/>
</dbReference>
<keyword evidence="3" id="KW-1185">Reference proteome</keyword>